<dbReference type="InterPro" id="IPR014284">
    <property type="entry name" value="RNA_pol_sigma-70_dom"/>
</dbReference>
<comment type="caution">
    <text evidence="8">The sequence shown here is derived from an EMBL/GenBank/DDBJ whole genome shotgun (WGS) entry which is preliminary data.</text>
</comment>
<keyword evidence="3" id="KW-0731">Sigma factor</keyword>
<dbReference type="PANTHER" id="PTHR43133:SF46">
    <property type="entry name" value="RNA POLYMERASE SIGMA-70 FACTOR ECF SUBFAMILY"/>
    <property type="match status" value="1"/>
</dbReference>
<evidence type="ECO:0000256" key="4">
    <source>
        <dbReference type="ARBA" id="ARBA00023163"/>
    </source>
</evidence>
<dbReference type="InterPro" id="IPR013324">
    <property type="entry name" value="RNA_pol_sigma_r3/r4-like"/>
</dbReference>
<dbReference type="AlphaFoldDB" id="A0A098LKC6"/>
<dbReference type="InterPro" id="IPR039425">
    <property type="entry name" value="RNA_pol_sigma-70-like"/>
</dbReference>
<feature type="domain" description="RNA polymerase sigma factor 70 region 4 type 2" evidence="7">
    <location>
        <begin position="124"/>
        <end position="173"/>
    </location>
</feature>
<dbReference type="InterPro" id="IPR013249">
    <property type="entry name" value="RNA_pol_sigma70_r4_t2"/>
</dbReference>
<evidence type="ECO:0000256" key="5">
    <source>
        <dbReference type="SAM" id="Coils"/>
    </source>
</evidence>
<dbReference type="EMBL" id="BBLT01000009">
    <property type="protein sequence ID" value="GAL86752.1"/>
    <property type="molecule type" value="Genomic_DNA"/>
</dbReference>
<dbReference type="Proteomes" id="UP000030185">
    <property type="component" value="Unassembled WGS sequence"/>
</dbReference>
<sequence>MDEKELIQACKQRSIFAQRLLYTRYAPLLRGVCIRYLKNSDDVSDVLQEGFIEIFKCLDQYKGEGSFVGWLKRVMIHSAIDFIRKNKKYRLEEVEEEKDLAEDSFDEAEYLKLLDMPGYEVHMLKALHSLPEILSTVFSMFYVDELSHKEISSLLEIDEITSRTRLNRAKKLLKEYLLNLLKSTQDYARSN</sequence>
<dbReference type="InterPro" id="IPR036388">
    <property type="entry name" value="WH-like_DNA-bd_sf"/>
</dbReference>
<dbReference type="Pfam" id="PF08281">
    <property type="entry name" value="Sigma70_r4_2"/>
    <property type="match status" value="1"/>
</dbReference>
<evidence type="ECO:0000256" key="1">
    <source>
        <dbReference type="ARBA" id="ARBA00010641"/>
    </source>
</evidence>
<dbReference type="NCBIfam" id="TIGR02937">
    <property type="entry name" value="sigma70-ECF"/>
    <property type="match status" value="1"/>
</dbReference>
<protein>
    <submittedName>
        <fullName evidence="8">Sigma-70 family RNA polymerase sigma factor</fullName>
    </submittedName>
</protein>
<feature type="coiled-coil region" evidence="5">
    <location>
        <begin position="84"/>
        <end position="111"/>
    </location>
</feature>
<evidence type="ECO:0000259" key="7">
    <source>
        <dbReference type="Pfam" id="PF08281"/>
    </source>
</evidence>
<dbReference type="Gene3D" id="1.10.1740.10">
    <property type="match status" value="1"/>
</dbReference>
<dbReference type="SUPFAM" id="SSF88946">
    <property type="entry name" value="Sigma2 domain of RNA polymerase sigma factors"/>
    <property type="match status" value="1"/>
</dbReference>
<dbReference type="InterPro" id="IPR013325">
    <property type="entry name" value="RNA_pol_sigma_r2"/>
</dbReference>
<proteinExistence type="inferred from homology"/>
<dbReference type="Gene3D" id="1.10.10.10">
    <property type="entry name" value="Winged helix-like DNA-binding domain superfamily/Winged helix DNA-binding domain"/>
    <property type="match status" value="1"/>
</dbReference>
<dbReference type="RefSeq" id="WP_045467183.1">
    <property type="nucleotide sequence ID" value="NZ_BBLT01000009.1"/>
</dbReference>
<feature type="domain" description="RNA polymerase sigma-70 region 2" evidence="6">
    <location>
        <begin position="21"/>
        <end position="88"/>
    </location>
</feature>
<keyword evidence="4" id="KW-0804">Transcription</keyword>
<dbReference type="InterPro" id="IPR007627">
    <property type="entry name" value="RNA_pol_sigma70_r2"/>
</dbReference>
<reference evidence="8 9" key="1">
    <citation type="submission" date="2014-09" db="EMBL/GenBank/DDBJ databases">
        <title>Sporocytophaga myxococcoides PG-01 genome sequencing.</title>
        <authorList>
            <person name="Liu L."/>
            <person name="Gao P.J."/>
            <person name="Chen G.J."/>
            <person name="Wang L.S."/>
        </authorList>
    </citation>
    <scope>NUCLEOTIDE SEQUENCE [LARGE SCALE GENOMIC DNA]</scope>
    <source>
        <strain evidence="8 9">PG-01</strain>
    </source>
</reference>
<dbReference type="GO" id="GO:0006352">
    <property type="term" value="P:DNA-templated transcription initiation"/>
    <property type="evidence" value="ECO:0007669"/>
    <property type="project" value="InterPro"/>
</dbReference>
<organism evidence="8 9">
    <name type="scientific">Sporocytophaga myxococcoides</name>
    <dbReference type="NCBI Taxonomy" id="153721"/>
    <lineage>
        <taxon>Bacteria</taxon>
        <taxon>Pseudomonadati</taxon>
        <taxon>Bacteroidota</taxon>
        <taxon>Cytophagia</taxon>
        <taxon>Cytophagales</taxon>
        <taxon>Cytophagaceae</taxon>
        <taxon>Sporocytophaga</taxon>
    </lineage>
</organism>
<evidence type="ECO:0000313" key="9">
    <source>
        <dbReference type="Proteomes" id="UP000030185"/>
    </source>
</evidence>
<evidence type="ECO:0000256" key="2">
    <source>
        <dbReference type="ARBA" id="ARBA00023015"/>
    </source>
</evidence>
<accession>A0A098LKC6</accession>
<evidence type="ECO:0000313" key="8">
    <source>
        <dbReference type="EMBL" id="GAL86752.1"/>
    </source>
</evidence>
<comment type="similarity">
    <text evidence="1">Belongs to the sigma-70 factor family. ECF subfamily.</text>
</comment>
<dbReference type="GO" id="GO:0016987">
    <property type="term" value="F:sigma factor activity"/>
    <property type="evidence" value="ECO:0007669"/>
    <property type="project" value="UniProtKB-KW"/>
</dbReference>
<evidence type="ECO:0000256" key="3">
    <source>
        <dbReference type="ARBA" id="ARBA00023082"/>
    </source>
</evidence>
<dbReference type="SUPFAM" id="SSF88659">
    <property type="entry name" value="Sigma3 and sigma4 domains of RNA polymerase sigma factors"/>
    <property type="match status" value="1"/>
</dbReference>
<dbReference type="STRING" id="153721.MYP_3982"/>
<dbReference type="OrthoDB" id="941544at2"/>
<dbReference type="GO" id="GO:0003677">
    <property type="term" value="F:DNA binding"/>
    <property type="evidence" value="ECO:0007669"/>
    <property type="project" value="InterPro"/>
</dbReference>
<evidence type="ECO:0000259" key="6">
    <source>
        <dbReference type="Pfam" id="PF04542"/>
    </source>
</evidence>
<keyword evidence="2" id="KW-0805">Transcription regulation</keyword>
<gene>
    <name evidence="8" type="ORF">MYP_3982</name>
</gene>
<dbReference type="eggNOG" id="COG1595">
    <property type="taxonomic scope" value="Bacteria"/>
</dbReference>
<keyword evidence="5" id="KW-0175">Coiled coil</keyword>
<dbReference type="Pfam" id="PF04542">
    <property type="entry name" value="Sigma70_r2"/>
    <property type="match status" value="1"/>
</dbReference>
<dbReference type="PANTHER" id="PTHR43133">
    <property type="entry name" value="RNA POLYMERASE ECF-TYPE SIGMA FACTO"/>
    <property type="match status" value="1"/>
</dbReference>
<name>A0A098LKC6_9BACT</name>
<keyword evidence="9" id="KW-1185">Reference proteome</keyword>